<reference evidence="1" key="1">
    <citation type="journal article" date="2014" name="Int. J. Syst. Evol. Microbiol.">
        <title>Complete genome of a new Firmicutes species belonging to the dominant human colonic microbiota ('Ruminococcus bicirculans') reveals two chromosomes and a selective capacity to utilize plant glucans.</title>
        <authorList>
            <consortium name="NISC Comparative Sequencing Program"/>
            <person name="Wegmann U."/>
            <person name="Louis P."/>
            <person name="Goesmann A."/>
            <person name="Henrissat B."/>
            <person name="Duncan S.H."/>
            <person name="Flint H.J."/>
        </authorList>
    </citation>
    <scope>NUCLEOTIDE SEQUENCE</scope>
    <source>
        <strain evidence="1">CECT 8869</strain>
    </source>
</reference>
<keyword evidence="2" id="KW-1185">Reference proteome</keyword>
<evidence type="ECO:0000313" key="2">
    <source>
        <dbReference type="Proteomes" id="UP001168579"/>
    </source>
</evidence>
<dbReference type="EMBL" id="JAUKUC010000001">
    <property type="protein sequence ID" value="MDO1512864.1"/>
    <property type="molecule type" value="Genomic_DNA"/>
</dbReference>
<organism evidence="1 2">
    <name type="scientific">Maribacter confluentis</name>
    <dbReference type="NCBI Taxonomy" id="1656093"/>
    <lineage>
        <taxon>Bacteria</taxon>
        <taxon>Pseudomonadati</taxon>
        <taxon>Bacteroidota</taxon>
        <taxon>Flavobacteriia</taxon>
        <taxon>Flavobacteriales</taxon>
        <taxon>Flavobacteriaceae</taxon>
        <taxon>Maribacter</taxon>
    </lineage>
</organism>
<dbReference type="Proteomes" id="UP001168579">
    <property type="component" value="Unassembled WGS sequence"/>
</dbReference>
<proteinExistence type="predicted"/>
<reference evidence="1" key="2">
    <citation type="submission" date="2023-06" db="EMBL/GenBank/DDBJ databases">
        <authorList>
            <person name="Lucena T."/>
            <person name="Sun Q."/>
        </authorList>
    </citation>
    <scope>NUCLEOTIDE SEQUENCE</scope>
    <source>
        <strain evidence="1">CECT 8869</strain>
    </source>
</reference>
<gene>
    <name evidence="1" type="ORF">Q2T41_09375</name>
</gene>
<name>A0ABT8RR58_9FLAO</name>
<sequence length="147" mass="16811">MIHVESTLGFNIMLYAEFDCTEYNDSNDSVKVNGVKFYSYPMSGLISFGILDVKFETEPYHNFRIIKILMGANGNNQHDVDLTNENIVWKYDEIVDNKISFEVKGHVYTRDTLAASHPMLDDESNTSFFSPLIPVGGRPCQFRLVKE</sequence>
<evidence type="ECO:0000313" key="1">
    <source>
        <dbReference type="EMBL" id="MDO1512864.1"/>
    </source>
</evidence>
<dbReference type="RefSeq" id="WP_304435862.1">
    <property type="nucleotide sequence ID" value="NZ_JAUKUC010000001.1"/>
</dbReference>
<accession>A0ABT8RR58</accession>
<comment type="caution">
    <text evidence="1">The sequence shown here is derived from an EMBL/GenBank/DDBJ whole genome shotgun (WGS) entry which is preliminary data.</text>
</comment>
<protein>
    <submittedName>
        <fullName evidence="1">Uncharacterized protein</fullName>
    </submittedName>
</protein>